<feature type="region of interest" description="Disordered" evidence="1">
    <location>
        <begin position="916"/>
        <end position="949"/>
    </location>
</feature>
<keyword evidence="3" id="KW-1185">Reference proteome</keyword>
<evidence type="ECO:0000256" key="1">
    <source>
        <dbReference type="SAM" id="MobiDB-lite"/>
    </source>
</evidence>
<proteinExistence type="predicted"/>
<name>A0AAN8PL00_PATCE</name>
<dbReference type="Proteomes" id="UP001347796">
    <property type="component" value="Unassembled WGS sequence"/>
</dbReference>
<feature type="compositionally biased region" description="Basic and acidic residues" evidence="1">
    <location>
        <begin position="410"/>
        <end position="420"/>
    </location>
</feature>
<feature type="compositionally biased region" description="Basic and acidic residues" evidence="1">
    <location>
        <begin position="70"/>
        <end position="80"/>
    </location>
</feature>
<evidence type="ECO:0000313" key="2">
    <source>
        <dbReference type="EMBL" id="KAK6177343.1"/>
    </source>
</evidence>
<feature type="region of interest" description="Disordered" evidence="1">
    <location>
        <begin position="399"/>
        <end position="420"/>
    </location>
</feature>
<accession>A0AAN8PL00</accession>
<sequence>MWSLHVTYEDYVATTQHKENQMANSSSEDMDDYLIPGIGLRFELLNKNATDLTKDMMDGFSRCPTLHHHRDPEGSVKDIYGENNGQQTDSFSRLNTQCQKDNEPELINSISISHTCEQGKNLQAGLIDATAWSIDSVTIKSGKHRTNRMSKKNKDRKTTVESHNSSTLSSQISQIANHSRSSHYGQAPPSHHPYSFNSNNLATTARRRGNSPYRLKPIAYSKLQDKDTTDSCIKSPSVNKQMVNVSGGISTNKPARADRWEGGIDSRGSLKQTTVVNGPRREWIAHNKLNRMDKKTMMKRQCMYFPVDDYVTLSPLPASLMNSNMIRATNQADDKLMRGLTHEELREKLQRFSTDSYEKQLSPVTISSGYESDYSPPWPSDMEKVFSKRLETLNNKQFDDSHTDYFSQSEADHRPTEEPEKCASRLEKLAPGPSNQLTASGDEPITLEESFDGYDNLERSRSESTGVDKLVFINENHRYSLDMADRERNVVDTNKERLEKTKIYFEKYLLNTEKRGSTASLGLGHDSVKNVNIKTRSNFSLDLERHRDVVEESRDGEQQSGRLFVGNNGVRRSKRYRLDISRESLCKPKTSPVNMATDNKSNSTLAQLAPSNLSVKPSSGGDGEVPEVKSTPKRSPALGLASKMMSRVQSKNSCNIHNKCSLEEIKTNLSHDYKKCVGDSPIDNVKQVMRNIHNPGCVKSPRGRYDSDYEHIYDVIPGDENVFSPQRYYQMMATNQIVNPVGPKDLRRPRQVYREDPPALPARSYLKSKGDNQDSTSSARVECSSVDELYAKVNINNKHVNKTDGLYTSPIKARQKLFDSSNKENVFIPSMKIGPFGDYDFPETYCRISSMQDPEVTKWSYGDMLNFIDGIQQPEPKRRENIYCLLSNRQTRAKLSESLEIENKLVNMGLLRNSWSSENSQSKIDVEEDEKPPKLPPRVPLNNLQPIYV</sequence>
<organism evidence="2 3">
    <name type="scientific">Patella caerulea</name>
    <name type="common">Rayed Mediterranean limpet</name>
    <dbReference type="NCBI Taxonomy" id="87958"/>
    <lineage>
        <taxon>Eukaryota</taxon>
        <taxon>Metazoa</taxon>
        <taxon>Spiralia</taxon>
        <taxon>Lophotrochozoa</taxon>
        <taxon>Mollusca</taxon>
        <taxon>Gastropoda</taxon>
        <taxon>Patellogastropoda</taxon>
        <taxon>Patelloidea</taxon>
        <taxon>Patellidae</taxon>
        <taxon>Patella</taxon>
    </lineage>
</organism>
<feature type="region of interest" description="Disordered" evidence="1">
    <location>
        <begin position="607"/>
        <end position="635"/>
    </location>
</feature>
<dbReference type="AlphaFoldDB" id="A0AAN8PL00"/>
<feature type="compositionally biased region" description="Polar residues" evidence="1">
    <location>
        <begin position="607"/>
        <end position="617"/>
    </location>
</feature>
<gene>
    <name evidence="2" type="ORF">SNE40_015462</name>
</gene>
<evidence type="ECO:0000313" key="3">
    <source>
        <dbReference type="Proteomes" id="UP001347796"/>
    </source>
</evidence>
<feature type="compositionally biased region" description="Basic residues" evidence="1">
    <location>
        <begin position="141"/>
        <end position="155"/>
    </location>
</feature>
<protein>
    <submittedName>
        <fullName evidence="2">Uncharacterized protein</fullName>
    </submittedName>
</protein>
<feature type="region of interest" description="Disordered" evidence="1">
    <location>
        <begin position="755"/>
        <end position="780"/>
    </location>
</feature>
<feature type="region of interest" description="Disordered" evidence="1">
    <location>
        <begin position="141"/>
        <end position="199"/>
    </location>
</feature>
<feature type="region of interest" description="Disordered" evidence="1">
    <location>
        <begin position="65"/>
        <end position="86"/>
    </location>
</feature>
<dbReference type="EMBL" id="JAZGQO010000010">
    <property type="protein sequence ID" value="KAK6177343.1"/>
    <property type="molecule type" value="Genomic_DNA"/>
</dbReference>
<feature type="compositionally biased region" description="Polar residues" evidence="1">
    <location>
        <begin position="161"/>
        <end position="184"/>
    </location>
</feature>
<reference evidence="2 3" key="1">
    <citation type="submission" date="2024-01" db="EMBL/GenBank/DDBJ databases">
        <title>The genome of the rayed Mediterranean limpet Patella caerulea (Linnaeus, 1758).</title>
        <authorList>
            <person name="Anh-Thu Weber A."/>
            <person name="Halstead-Nussloch G."/>
        </authorList>
    </citation>
    <scope>NUCLEOTIDE SEQUENCE [LARGE SCALE GENOMIC DNA]</scope>
    <source>
        <strain evidence="2">AATW-2023a</strain>
        <tissue evidence="2">Whole specimen</tissue>
    </source>
</reference>
<comment type="caution">
    <text evidence="2">The sequence shown here is derived from an EMBL/GenBank/DDBJ whole genome shotgun (WGS) entry which is preliminary data.</text>
</comment>